<reference evidence="2 3" key="1">
    <citation type="submission" date="2014-12" db="EMBL/GenBank/DDBJ databases">
        <title>Draft genome sequences of 29 type strains of Enterococci.</title>
        <authorList>
            <person name="Zhong Z."/>
            <person name="Sun Z."/>
            <person name="Liu W."/>
            <person name="Zhang W."/>
            <person name="Zhang H."/>
        </authorList>
    </citation>
    <scope>NUCLEOTIDE SEQUENCE [LARGE SCALE GENOMIC DNA]</scope>
    <source>
        <strain evidence="2 3">DSM 17690</strain>
    </source>
</reference>
<feature type="domain" description="DUF6933" evidence="1">
    <location>
        <begin position="5"/>
        <end position="152"/>
    </location>
</feature>
<dbReference type="AlphaFoldDB" id="A0A1L8QTC0"/>
<evidence type="ECO:0000313" key="2">
    <source>
        <dbReference type="EMBL" id="OJG10749.1"/>
    </source>
</evidence>
<dbReference type="Proteomes" id="UP000182149">
    <property type="component" value="Unassembled WGS sequence"/>
</dbReference>
<sequence>MIINPTKKTQPLFSAIPKVQDTRQAKAFSLTNPFFSWHANYFNVNRKKILVLVNDLTLTPVVIYDVNAKNKAMLAEAIVAGIQAAFKLGGISEDEIQRYLALAGEIEVNGGFNRQVTSVTTMFVQMATVVPIDVSQRIQKPLMKWLAEIPVQSLPLRFSDLALKEAFSQPLVCLPVDESLLPEPKKKEEIQVEVTWQPFSTWKKYEKEEDWFTGYEDISQQVIENNEQVLEAFSHYLSDGLGLSKKVVQRHRSNAAFYMNGFLVYSSIRTVVTDLRDANAFISDFCPLKILGVSEAEIKRMGASLKKLYEFLAVAKVISPKELKEVKEEITHGVEFGVFSLELKEDFSDFW</sequence>
<accession>A0A1L8QTC0</accession>
<organism evidence="2 3">
    <name type="scientific">Enterococcus aquimarinus</name>
    <dbReference type="NCBI Taxonomy" id="328396"/>
    <lineage>
        <taxon>Bacteria</taxon>
        <taxon>Bacillati</taxon>
        <taxon>Bacillota</taxon>
        <taxon>Bacilli</taxon>
        <taxon>Lactobacillales</taxon>
        <taxon>Enterococcaceae</taxon>
        <taxon>Enterococcus</taxon>
    </lineage>
</organism>
<dbReference type="STRING" id="328396.RU93_GL001962"/>
<evidence type="ECO:0000313" key="3">
    <source>
        <dbReference type="Proteomes" id="UP000182149"/>
    </source>
</evidence>
<dbReference type="InterPro" id="IPR053864">
    <property type="entry name" value="DUF6933"/>
</dbReference>
<dbReference type="EMBL" id="JXKD01000006">
    <property type="protein sequence ID" value="OJG10749.1"/>
    <property type="molecule type" value="Genomic_DNA"/>
</dbReference>
<proteinExistence type="predicted"/>
<comment type="caution">
    <text evidence="2">The sequence shown here is derived from an EMBL/GenBank/DDBJ whole genome shotgun (WGS) entry which is preliminary data.</text>
</comment>
<dbReference type="RefSeq" id="WP_071874668.1">
    <property type="nucleotide sequence ID" value="NZ_JBHSHF010000021.1"/>
</dbReference>
<dbReference type="OrthoDB" id="9801392at2"/>
<dbReference type="Pfam" id="PF22016">
    <property type="entry name" value="DUF6933"/>
    <property type="match status" value="1"/>
</dbReference>
<protein>
    <recommendedName>
        <fullName evidence="1">DUF6933 domain-containing protein</fullName>
    </recommendedName>
</protein>
<name>A0A1L8QTC0_9ENTE</name>
<keyword evidence="3" id="KW-1185">Reference proteome</keyword>
<gene>
    <name evidence="2" type="ORF">RU93_GL001962</name>
</gene>
<evidence type="ECO:0000259" key="1">
    <source>
        <dbReference type="Pfam" id="PF22016"/>
    </source>
</evidence>